<dbReference type="PANTHER" id="PTHR30126:SF98">
    <property type="entry name" value="HTH-TYPE TRANSCRIPTIONAL ACTIVATOR BAUR"/>
    <property type="match status" value="1"/>
</dbReference>
<dbReference type="SUPFAM" id="SSF46785">
    <property type="entry name" value="Winged helix' DNA-binding domain"/>
    <property type="match status" value="1"/>
</dbReference>
<keyword evidence="3 6" id="KW-0238">DNA-binding</keyword>
<evidence type="ECO:0000256" key="2">
    <source>
        <dbReference type="ARBA" id="ARBA00023015"/>
    </source>
</evidence>
<dbReference type="InterPro" id="IPR005119">
    <property type="entry name" value="LysR_subst-bd"/>
</dbReference>
<comment type="similarity">
    <text evidence="1">Belongs to the LysR transcriptional regulatory family.</text>
</comment>
<dbReference type="Pfam" id="PF00126">
    <property type="entry name" value="HTH_1"/>
    <property type="match status" value="1"/>
</dbReference>
<dbReference type="EMBL" id="JACHHT010000002">
    <property type="protein sequence ID" value="MBB6522908.1"/>
    <property type="molecule type" value="Genomic_DNA"/>
</dbReference>
<dbReference type="RefSeq" id="WP_166844970.1">
    <property type="nucleotide sequence ID" value="NZ_JAAONY010000002.1"/>
</dbReference>
<dbReference type="Gene3D" id="3.40.190.10">
    <property type="entry name" value="Periplasmic binding protein-like II"/>
    <property type="match status" value="2"/>
</dbReference>
<dbReference type="InterPro" id="IPR000847">
    <property type="entry name" value="LysR_HTH_N"/>
</dbReference>
<evidence type="ECO:0000259" key="5">
    <source>
        <dbReference type="PROSITE" id="PS50931"/>
    </source>
</evidence>
<feature type="domain" description="HTH lysR-type" evidence="5">
    <location>
        <begin position="10"/>
        <end position="67"/>
    </location>
</feature>
<dbReference type="CDD" id="cd05466">
    <property type="entry name" value="PBP2_LTTR_substrate"/>
    <property type="match status" value="1"/>
</dbReference>
<name>A0A7X0JWA3_9GAMM</name>
<dbReference type="SUPFAM" id="SSF53850">
    <property type="entry name" value="Periplasmic binding protein-like II"/>
    <property type="match status" value="1"/>
</dbReference>
<proteinExistence type="inferred from homology"/>
<protein>
    <submittedName>
        <fullName evidence="6">DNA-binding transcriptional LysR family regulator</fullName>
    </submittedName>
</protein>
<evidence type="ECO:0000313" key="6">
    <source>
        <dbReference type="EMBL" id="MBB6522908.1"/>
    </source>
</evidence>
<dbReference type="PANTHER" id="PTHR30126">
    <property type="entry name" value="HTH-TYPE TRANSCRIPTIONAL REGULATOR"/>
    <property type="match status" value="1"/>
</dbReference>
<reference evidence="6 7" key="1">
    <citation type="submission" date="2020-08" db="EMBL/GenBank/DDBJ databases">
        <title>Genomic Encyclopedia of Type Strains, Phase IV (KMG-IV): sequencing the most valuable type-strain genomes for metagenomic binning, comparative biology and taxonomic classification.</title>
        <authorList>
            <person name="Goeker M."/>
        </authorList>
    </citation>
    <scope>NUCLEOTIDE SEQUENCE [LARGE SCALE GENOMIC DNA]</scope>
    <source>
        <strain evidence="6 7">DSM 22368</strain>
    </source>
</reference>
<dbReference type="InParanoid" id="A0A7X0JWA3"/>
<evidence type="ECO:0000313" key="7">
    <source>
        <dbReference type="Proteomes" id="UP000528457"/>
    </source>
</evidence>
<dbReference type="AlphaFoldDB" id="A0A7X0JWA3"/>
<dbReference type="GO" id="GO:0003700">
    <property type="term" value="F:DNA-binding transcription factor activity"/>
    <property type="evidence" value="ECO:0007669"/>
    <property type="project" value="InterPro"/>
</dbReference>
<dbReference type="Pfam" id="PF03466">
    <property type="entry name" value="LysR_substrate"/>
    <property type="match status" value="1"/>
</dbReference>
<gene>
    <name evidence="6" type="ORF">HNR48_003193</name>
</gene>
<dbReference type="Proteomes" id="UP000528457">
    <property type="component" value="Unassembled WGS sequence"/>
</dbReference>
<keyword evidence="4" id="KW-0804">Transcription</keyword>
<dbReference type="PROSITE" id="PS50931">
    <property type="entry name" value="HTH_LYSR"/>
    <property type="match status" value="1"/>
</dbReference>
<dbReference type="Gene3D" id="1.10.10.10">
    <property type="entry name" value="Winged helix-like DNA-binding domain superfamily/Winged helix DNA-binding domain"/>
    <property type="match status" value="1"/>
</dbReference>
<keyword evidence="2" id="KW-0805">Transcription regulation</keyword>
<sequence>MPLQRKINDVDVRLLRIFKAVAECGGFSAAETELNIARSTISTHMADLEARLGLILCRRGRSGFALTDDGKQVYQACLQLLSALEGFRSQISALHNQLSGELKILCSDAILGDKENFLLTEILRRFAEQAPDVEISIATEVLPEIERALLAGRADIGFIPCHRELGSVSYLPLYQEQYQLYCGKEHPLFETASDAISEDTIKQQRFVHPGIQTNPQASQVINKLQRRATAYHYEARLALLQTGLYIGYFPEHYASELVEQGELKRLNAQRFGYQANIAACFKNNSGNKALSVFCQHLQEAYNLKSAE</sequence>
<organism evidence="6 7">
    <name type="scientific">Pseudoteredinibacter isoporae</name>
    <dbReference type="NCBI Taxonomy" id="570281"/>
    <lineage>
        <taxon>Bacteria</taxon>
        <taxon>Pseudomonadati</taxon>
        <taxon>Pseudomonadota</taxon>
        <taxon>Gammaproteobacteria</taxon>
        <taxon>Cellvibrionales</taxon>
        <taxon>Cellvibrionaceae</taxon>
        <taxon>Pseudoteredinibacter</taxon>
    </lineage>
</organism>
<dbReference type="InterPro" id="IPR036388">
    <property type="entry name" value="WH-like_DNA-bd_sf"/>
</dbReference>
<evidence type="ECO:0000256" key="4">
    <source>
        <dbReference type="ARBA" id="ARBA00023163"/>
    </source>
</evidence>
<comment type="caution">
    <text evidence="6">The sequence shown here is derived from an EMBL/GenBank/DDBJ whole genome shotgun (WGS) entry which is preliminary data.</text>
</comment>
<evidence type="ECO:0000256" key="1">
    <source>
        <dbReference type="ARBA" id="ARBA00009437"/>
    </source>
</evidence>
<accession>A0A7X0JWA3</accession>
<evidence type="ECO:0000256" key="3">
    <source>
        <dbReference type="ARBA" id="ARBA00023125"/>
    </source>
</evidence>
<dbReference type="InterPro" id="IPR036390">
    <property type="entry name" value="WH_DNA-bd_sf"/>
</dbReference>
<keyword evidence="7" id="KW-1185">Reference proteome</keyword>
<dbReference type="GO" id="GO:0000976">
    <property type="term" value="F:transcription cis-regulatory region binding"/>
    <property type="evidence" value="ECO:0007669"/>
    <property type="project" value="TreeGrafter"/>
</dbReference>